<dbReference type="AlphaFoldDB" id="A0A0J6SLG3"/>
<gene>
    <name evidence="2" type="ORF">VQ03_21220</name>
</gene>
<name>A0A0J6SLG3_9HYPH</name>
<feature type="signal peptide" evidence="1">
    <location>
        <begin position="1"/>
        <end position="34"/>
    </location>
</feature>
<dbReference type="EMBL" id="LABZ01000155">
    <property type="protein sequence ID" value="KMO36035.1"/>
    <property type="molecule type" value="Genomic_DNA"/>
</dbReference>
<evidence type="ECO:0000313" key="2">
    <source>
        <dbReference type="EMBL" id="KMO36035.1"/>
    </source>
</evidence>
<reference evidence="2 3" key="1">
    <citation type="submission" date="2015-03" db="EMBL/GenBank/DDBJ databases">
        <title>Genome sequencing of Methylobacterium tarhaniae DSM 25844.</title>
        <authorList>
            <person name="Chaudhry V."/>
            <person name="Patil P.B."/>
        </authorList>
    </citation>
    <scope>NUCLEOTIDE SEQUENCE [LARGE SCALE GENOMIC DNA]</scope>
    <source>
        <strain evidence="2 3">DSM 25844</strain>
    </source>
</reference>
<dbReference type="PATRIC" id="fig|1187852.3.peg.1715"/>
<evidence type="ECO:0000256" key="1">
    <source>
        <dbReference type="SAM" id="SignalP"/>
    </source>
</evidence>
<protein>
    <submittedName>
        <fullName evidence="2">Uncharacterized protein</fullName>
    </submittedName>
</protein>
<organism evidence="2 3">
    <name type="scientific">Methylobacterium tarhaniae</name>
    <dbReference type="NCBI Taxonomy" id="1187852"/>
    <lineage>
        <taxon>Bacteria</taxon>
        <taxon>Pseudomonadati</taxon>
        <taxon>Pseudomonadota</taxon>
        <taxon>Alphaproteobacteria</taxon>
        <taxon>Hyphomicrobiales</taxon>
        <taxon>Methylobacteriaceae</taxon>
        <taxon>Methylobacterium</taxon>
    </lineage>
</organism>
<dbReference type="Proteomes" id="UP000036449">
    <property type="component" value="Unassembled WGS sequence"/>
</dbReference>
<feature type="chain" id="PRO_5005281863" evidence="1">
    <location>
        <begin position="35"/>
        <end position="124"/>
    </location>
</feature>
<comment type="caution">
    <text evidence="2">The sequence shown here is derived from an EMBL/GenBank/DDBJ whole genome shotgun (WGS) entry which is preliminary data.</text>
</comment>
<proteinExistence type="predicted"/>
<dbReference type="OrthoDB" id="7313965at2"/>
<keyword evidence="1" id="KW-0732">Signal</keyword>
<keyword evidence="3" id="KW-1185">Reference proteome</keyword>
<accession>A0A0J6SLG3</accession>
<sequence length="124" mass="13115">MTAKATAPLGRAARFGLAILVQAAACLGPGAAWAAPEMLPFSENGASIAVVTGKSRYKQTVPVDDANNDAEAMRSYLVQRLGYGNASVFVLKDATLDGFDRAFGTGRNPQSGRLWRVISRVATR</sequence>
<evidence type="ECO:0000313" key="3">
    <source>
        <dbReference type="Proteomes" id="UP000036449"/>
    </source>
</evidence>
<dbReference type="RefSeq" id="WP_048452887.1">
    <property type="nucleotide sequence ID" value="NZ_LABZ01000155.1"/>
</dbReference>